<sequence length="69" mass="7823">MDFSTSVFICVNTKDVRQEPALKWRLTDVPAQVYSPVRSGLVFYGSEAWNLIQLCNSVCHITINTRTSD</sequence>
<accession>A0ABV0NBB9</accession>
<evidence type="ECO:0000313" key="1">
    <source>
        <dbReference type="EMBL" id="MEQ2168714.1"/>
    </source>
</evidence>
<comment type="caution">
    <text evidence="1">The sequence shown here is derived from an EMBL/GenBank/DDBJ whole genome shotgun (WGS) entry which is preliminary data.</text>
</comment>
<organism evidence="1 2">
    <name type="scientific">Goodea atripinnis</name>
    <dbReference type="NCBI Taxonomy" id="208336"/>
    <lineage>
        <taxon>Eukaryota</taxon>
        <taxon>Metazoa</taxon>
        <taxon>Chordata</taxon>
        <taxon>Craniata</taxon>
        <taxon>Vertebrata</taxon>
        <taxon>Euteleostomi</taxon>
        <taxon>Actinopterygii</taxon>
        <taxon>Neopterygii</taxon>
        <taxon>Teleostei</taxon>
        <taxon>Neoteleostei</taxon>
        <taxon>Acanthomorphata</taxon>
        <taxon>Ovalentaria</taxon>
        <taxon>Atherinomorphae</taxon>
        <taxon>Cyprinodontiformes</taxon>
        <taxon>Goodeidae</taxon>
        <taxon>Goodea</taxon>
    </lineage>
</organism>
<protein>
    <submittedName>
        <fullName evidence="1">Uncharacterized protein</fullName>
    </submittedName>
</protein>
<reference evidence="1 2" key="1">
    <citation type="submission" date="2021-06" db="EMBL/GenBank/DDBJ databases">
        <authorList>
            <person name="Palmer J.M."/>
        </authorList>
    </citation>
    <scope>NUCLEOTIDE SEQUENCE [LARGE SCALE GENOMIC DNA]</scope>
    <source>
        <strain evidence="1 2">GA_2019</strain>
        <tissue evidence="1">Muscle</tissue>
    </source>
</reference>
<keyword evidence="2" id="KW-1185">Reference proteome</keyword>
<evidence type="ECO:0000313" key="2">
    <source>
        <dbReference type="Proteomes" id="UP001476798"/>
    </source>
</evidence>
<feature type="non-terminal residue" evidence="1">
    <location>
        <position position="69"/>
    </location>
</feature>
<dbReference type="Proteomes" id="UP001476798">
    <property type="component" value="Unassembled WGS sequence"/>
</dbReference>
<dbReference type="EMBL" id="JAHRIO010031436">
    <property type="protein sequence ID" value="MEQ2168714.1"/>
    <property type="molecule type" value="Genomic_DNA"/>
</dbReference>
<gene>
    <name evidence="1" type="ORF">GOODEAATRI_017652</name>
</gene>
<proteinExistence type="predicted"/>
<name>A0ABV0NBB9_9TELE</name>